<organism evidence="2 3">
    <name type="scientific">Funneliformis mosseae</name>
    <name type="common">Endomycorrhizal fungus</name>
    <name type="synonym">Glomus mosseae</name>
    <dbReference type="NCBI Taxonomy" id="27381"/>
    <lineage>
        <taxon>Eukaryota</taxon>
        <taxon>Fungi</taxon>
        <taxon>Fungi incertae sedis</taxon>
        <taxon>Mucoromycota</taxon>
        <taxon>Glomeromycotina</taxon>
        <taxon>Glomeromycetes</taxon>
        <taxon>Glomerales</taxon>
        <taxon>Glomeraceae</taxon>
        <taxon>Funneliformis</taxon>
    </lineage>
</organism>
<reference evidence="2" key="1">
    <citation type="submission" date="2021-06" db="EMBL/GenBank/DDBJ databases">
        <authorList>
            <person name="Kallberg Y."/>
            <person name="Tangrot J."/>
            <person name="Rosling A."/>
        </authorList>
    </citation>
    <scope>NUCLEOTIDE SEQUENCE</scope>
    <source>
        <strain evidence="2">87-6 pot B 2015</strain>
    </source>
</reference>
<name>A0A9N9BDY5_FUNMO</name>
<protein>
    <submittedName>
        <fullName evidence="2">4888_t:CDS:1</fullName>
    </submittedName>
</protein>
<feature type="region of interest" description="Disordered" evidence="1">
    <location>
        <begin position="22"/>
        <end position="88"/>
    </location>
</feature>
<dbReference type="Proteomes" id="UP000789375">
    <property type="component" value="Unassembled WGS sequence"/>
</dbReference>
<accession>A0A9N9BDY5</accession>
<evidence type="ECO:0000313" key="3">
    <source>
        <dbReference type="Proteomes" id="UP000789375"/>
    </source>
</evidence>
<dbReference type="AlphaFoldDB" id="A0A9N9BDY5"/>
<feature type="compositionally biased region" description="Polar residues" evidence="1">
    <location>
        <begin position="29"/>
        <end position="43"/>
    </location>
</feature>
<proteinExistence type="predicted"/>
<evidence type="ECO:0000313" key="2">
    <source>
        <dbReference type="EMBL" id="CAG8560494.1"/>
    </source>
</evidence>
<evidence type="ECO:0000256" key="1">
    <source>
        <dbReference type="SAM" id="MobiDB-lite"/>
    </source>
</evidence>
<gene>
    <name evidence="2" type="ORF">FMOSSE_LOCUS6934</name>
</gene>
<comment type="caution">
    <text evidence="2">The sequence shown here is derived from an EMBL/GenBank/DDBJ whole genome shotgun (WGS) entry which is preliminary data.</text>
</comment>
<sequence>MTPKPIDETHIFEEYESFLHDIREKLNHQENGTQESGSTSNSAGIEKDIGASEPPPTEDSFLHGSTSNSAGIEKDIGASEPPPTEDSFLQEWIDSNSAGIEKDIGASEPPPTEDSFLRRITRNVTIIGKQESSSRWLEASFIRNRKDLHQGLYVVRRILKKKAVGVLLESIKLIYGFEHEIMLIHIK</sequence>
<keyword evidence="3" id="KW-1185">Reference proteome</keyword>
<dbReference type="EMBL" id="CAJVPP010001528">
    <property type="protein sequence ID" value="CAG8560494.1"/>
    <property type="molecule type" value="Genomic_DNA"/>
</dbReference>